<evidence type="ECO:0000313" key="2">
    <source>
        <dbReference type="Proteomes" id="UP000501690"/>
    </source>
</evidence>
<organism evidence="1 2">
    <name type="scientific">Vigna unguiculata</name>
    <name type="common">Cowpea</name>
    <dbReference type="NCBI Taxonomy" id="3917"/>
    <lineage>
        <taxon>Eukaryota</taxon>
        <taxon>Viridiplantae</taxon>
        <taxon>Streptophyta</taxon>
        <taxon>Embryophyta</taxon>
        <taxon>Tracheophyta</taxon>
        <taxon>Spermatophyta</taxon>
        <taxon>Magnoliopsida</taxon>
        <taxon>eudicotyledons</taxon>
        <taxon>Gunneridae</taxon>
        <taxon>Pentapetalae</taxon>
        <taxon>rosids</taxon>
        <taxon>fabids</taxon>
        <taxon>Fabales</taxon>
        <taxon>Fabaceae</taxon>
        <taxon>Papilionoideae</taxon>
        <taxon>50 kb inversion clade</taxon>
        <taxon>NPAAA clade</taxon>
        <taxon>indigoferoid/millettioid clade</taxon>
        <taxon>Phaseoleae</taxon>
        <taxon>Vigna</taxon>
    </lineage>
</organism>
<name>A0A4D6LYK6_VIGUN</name>
<keyword evidence="2" id="KW-1185">Reference proteome</keyword>
<reference evidence="1 2" key="1">
    <citation type="submission" date="2019-04" db="EMBL/GenBank/DDBJ databases">
        <title>An improved genome assembly and genetic linkage map for asparagus bean, Vigna unguiculata ssp. sesquipedialis.</title>
        <authorList>
            <person name="Xia Q."/>
            <person name="Zhang R."/>
            <person name="Dong Y."/>
        </authorList>
    </citation>
    <scope>NUCLEOTIDE SEQUENCE [LARGE SCALE GENOMIC DNA]</scope>
    <source>
        <tissue evidence="1">Leaf</tissue>
    </source>
</reference>
<dbReference type="Proteomes" id="UP000501690">
    <property type="component" value="Linkage Group LG5"/>
</dbReference>
<dbReference type="AlphaFoldDB" id="A0A4D6LYK6"/>
<protein>
    <submittedName>
        <fullName evidence="1">Uncharacterized protein</fullName>
    </submittedName>
</protein>
<accession>A0A4D6LYK6</accession>
<dbReference type="EMBL" id="CP039349">
    <property type="protein sequence ID" value="QCD93583.1"/>
    <property type="molecule type" value="Genomic_DNA"/>
</dbReference>
<gene>
    <name evidence="1" type="ORF">DEO72_LG5g1658</name>
</gene>
<evidence type="ECO:0000313" key="1">
    <source>
        <dbReference type="EMBL" id="QCD93583.1"/>
    </source>
</evidence>
<proteinExistence type="predicted"/>
<sequence length="74" mass="8564">MGRNNVRVALCTRYKIDLRVEMKMLGAITSNDEGENGIEERGTIEKCKGRDDTFMKCEERDGDRNMICNLEKYV</sequence>